<dbReference type="InterPro" id="IPR029062">
    <property type="entry name" value="Class_I_gatase-like"/>
</dbReference>
<dbReference type="PROSITE" id="PS51273">
    <property type="entry name" value="GATASE_TYPE_1"/>
    <property type="match status" value="1"/>
</dbReference>
<dbReference type="FunFam" id="3.40.50.880:FF:000030">
    <property type="entry name" value="Gamma-glutamyl-gamma-aminobutyrate hydrolase PuuD"/>
    <property type="match status" value="1"/>
</dbReference>
<comment type="caution">
    <text evidence="1">The sequence shown here is derived from an EMBL/GenBank/DDBJ whole genome shotgun (WGS) entry which is preliminary data.</text>
</comment>
<dbReference type="GO" id="GO:0006598">
    <property type="term" value="P:polyamine catabolic process"/>
    <property type="evidence" value="ECO:0007669"/>
    <property type="project" value="TreeGrafter"/>
</dbReference>
<dbReference type="GO" id="GO:0033969">
    <property type="term" value="F:gamma-glutamyl-gamma-aminobutyrate hydrolase activity"/>
    <property type="evidence" value="ECO:0007669"/>
    <property type="project" value="TreeGrafter"/>
</dbReference>
<dbReference type="InterPro" id="IPR011697">
    <property type="entry name" value="Peptidase_C26"/>
</dbReference>
<dbReference type="GO" id="GO:0005829">
    <property type="term" value="C:cytosol"/>
    <property type="evidence" value="ECO:0007669"/>
    <property type="project" value="TreeGrafter"/>
</dbReference>
<organism evidence="1 2">
    <name type="scientific">Trebonia kvetii</name>
    <dbReference type="NCBI Taxonomy" id="2480626"/>
    <lineage>
        <taxon>Bacteria</taxon>
        <taxon>Bacillati</taxon>
        <taxon>Actinomycetota</taxon>
        <taxon>Actinomycetes</taxon>
        <taxon>Streptosporangiales</taxon>
        <taxon>Treboniaceae</taxon>
        <taxon>Trebonia</taxon>
    </lineage>
</organism>
<evidence type="ECO:0000313" key="2">
    <source>
        <dbReference type="Proteomes" id="UP000460272"/>
    </source>
</evidence>
<keyword evidence="2" id="KW-1185">Reference proteome</keyword>
<dbReference type="EMBL" id="RPFW01000002">
    <property type="protein sequence ID" value="TVZ05870.1"/>
    <property type="molecule type" value="Genomic_DNA"/>
</dbReference>
<dbReference type="Gene3D" id="3.40.50.880">
    <property type="match status" value="1"/>
</dbReference>
<sequence>MNQDRRPVIGLSTYSETARMLVWEREFAMLHASYIGAVRRAGGIAVLLPPQDGGADEVLSRVDGLVLAGGADVDPRRYGQAPDERTSRPRTLRDEWEFALARAALDRDLPLLAVCRGLQILNVALGGSLHQHLPDLTGDERHQPGPGTFGTVEVNLEPETCTAALLGSRTQVRCYHHQALADLAPALRVTGRADDGTVEAAEVHGKLFAVGVQWHPEEDSEDTRLFAGLVTEARRYAGRREKGAP</sequence>
<gene>
    <name evidence="1" type="ORF">EAS64_13515</name>
</gene>
<protein>
    <submittedName>
        <fullName evidence="1">Gamma-glutamyl-gamma-aminobutyrate hydrolase family protein</fullName>
    </submittedName>
</protein>
<dbReference type="CDD" id="cd01745">
    <property type="entry name" value="GATase1_2"/>
    <property type="match status" value="1"/>
</dbReference>
<dbReference type="SUPFAM" id="SSF52317">
    <property type="entry name" value="Class I glutamine amidotransferase-like"/>
    <property type="match status" value="1"/>
</dbReference>
<keyword evidence="1" id="KW-0378">Hydrolase</keyword>
<dbReference type="InterPro" id="IPR044668">
    <property type="entry name" value="PuuD-like"/>
</dbReference>
<dbReference type="AlphaFoldDB" id="A0A6P2C3X4"/>
<reference evidence="1 2" key="1">
    <citation type="submission" date="2018-11" db="EMBL/GenBank/DDBJ databases">
        <title>Trebonia kvetii gen.nov., sp.nov., a novel acidophilic actinobacterium, and proposal of the new actinobacterial family Treboniaceae fam. nov.</title>
        <authorList>
            <person name="Rapoport D."/>
            <person name="Sagova-Mareckova M."/>
            <person name="Sedlacek I."/>
            <person name="Provaznik J."/>
            <person name="Kralova S."/>
            <person name="Pavlinic D."/>
            <person name="Benes V."/>
            <person name="Kopecky J."/>
        </authorList>
    </citation>
    <scope>NUCLEOTIDE SEQUENCE [LARGE SCALE GENOMIC DNA]</scope>
    <source>
        <strain evidence="1 2">15Tr583</strain>
    </source>
</reference>
<dbReference type="OrthoDB" id="9813383at2"/>
<accession>A0A6P2C3X4</accession>
<name>A0A6P2C3X4_9ACTN</name>
<dbReference type="RefSeq" id="WP_145853570.1">
    <property type="nucleotide sequence ID" value="NZ_RPFW01000002.1"/>
</dbReference>
<dbReference type="Proteomes" id="UP000460272">
    <property type="component" value="Unassembled WGS sequence"/>
</dbReference>
<evidence type="ECO:0000313" key="1">
    <source>
        <dbReference type="EMBL" id="TVZ05870.1"/>
    </source>
</evidence>
<proteinExistence type="predicted"/>
<dbReference type="PANTHER" id="PTHR43235">
    <property type="entry name" value="GLUTAMINE AMIDOTRANSFERASE PB2B2.05-RELATED"/>
    <property type="match status" value="1"/>
</dbReference>
<dbReference type="PANTHER" id="PTHR43235:SF1">
    <property type="entry name" value="GLUTAMINE AMIDOTRANSFERASE PB2B2.05-RELATED"/>
    <property type="match status" value="1"/>
</dbReference>
<dbReference type="Pfam" id="PF07722">
    <property type="entry name" value="Peptidase_C26"/>
    <property type="match status" value="1"/>
</dbReference>